<dbReference type="STRING" id="1121131.SAMN02745229_00654"/>
<dbReference type="SMART" id="SM00387">
    <property type="entry name" value="HATPase_c"/>
    <property type="match status" value="1"/>
</dbReference>
<evidence type="ECO:0000256" key="3">
    <source>
        <dbReference type="ARBA" id="ARBA00012438"/>
    </source>
</evidence>
<evidence type="ECO:0000256" key="5">
    <source>
        <dbReference type="ARBA" id="ARBA00022679"/>
    </source>
</evidence>
<keyword evidence="9" id="KW-0812">Transmembrane</keyword>
<organism evidence="11 12">
    <name type="scientific">Butyrivibrio fibrisolvens DSM 3071</name>
    <dbReference type="NCBI Taxonomy" id="1121131"/>
    <lineage>
        <taxon>Bacteria</taxon>
        <taxon>Bacillati</taxon>
        <taxon>Bacillota</taxon>
        <taxon>Clostridia</taxon>
        <taxon>Lachnospirales</taxon>
        <taxon>Lachnospiraceae</taxon>
        <taxon>Butyrivibrio</taxon>
    </lineage>
</organism>
<dbReference type="CDD" id="cd00082">
    <property type="entry name" value="HisKA"/>
    <property type="match status" value="1"/>
</dbReference>
<dbReference type="Pfam" id="PF00512">
    <property type="entry name" value="HisKA"/>
    <property type="match status" value="1"/>
</dbReference>
<evidence type="ECO:0000256" key="4">
    <source>
        <dbReference type="ARBA" id="ARBA00022553"/>
    </source>
</evidence>
<dbReference type="Gene3D" id="1.10.287.130">
    <property type="match status" value="1"/>
</dbReference>
<evidence type="ECO:0000313" key="11">
    <source>
        <dbReference type="EMBL" id="SHH55412.1"/>
    </source>
</evidence>
<keyword evidence="7" id="KW-0902">Two-component regulatory system</keyword>
<keyword evidence="8 9" id="KW-0472">Membrane</keyword>
<evidence type="ECO:0000256" key="9">
    <source>
        <dbReference type="SAM" id="Phobius"/>
    </source>
</evidence>
<dbReference type="InterPro" id="IPR005467">
    <property type="entry name" value="His_kinase_dom"/>
</dbReference>
<dbReference type="InterPro" id="IPR003594">
    <property type="entry name" value="HATPase_dom"/>
</dbReference>
<keyword evidence="12" id="KW-1185">Reference proteome</keyword>
<dbReference type="FunFam" id="1.10.287.130:FF:000001">
    <property type="entry name" value="Two-component sensor histidine kinase"/>
    <property type="match status" value="1"/>
</dbReference>
<feature type="domain" description="Histidine kinase" evidence="10">
    <location>
        <begin position="195"/>
        <end position="410"/>
    </location>
</feature>
<comment type="subcellular location">
    <subcellularLocation>
        <location evidence="2">Membrane</location>
    </subcellularLocation>
</comment>
<dbReference type="AlphaFoldDB" id="A0A1M5TX94"/>
<keyword evidence="5" id="KW-0808">Transferase</keyword>
<dbReference type="PANTHER" id="PTHR45453:SF1">
    <property type="entry name" value="PHOSPHATE REGULON SENSOR PROTEIN PHOR"/>
    <property type="match status" value="1"/>
</dbReference>
<evidence type="ECO:0000256" key="8">
    <source>
        <dbReference type="ARBA" id="ARBA00023136"/>
    </source>
</evidence>
<evidence type="ECO:0000259" key="10">
    <source>
        <dbReference type="PROSITE" id="PS50109"/>
    </source>
</evidence>
<accession>A0A1M5TX94</accession>
<evidence type="ECO:0000256" key="1">
    <source>
        <dbReference type="ARBA" id="ARBA00000085"/>
    </source>
</evidence>
<dbReference type="GO" id="GO:0004721">
    <property type="term" value="F:phosphoprotein phosphatase activity"/>
    <property type="evidence" value="ECO:0007669"/>
    <property type="project" value="TreeGrafter"/>
</dbReference>
<dbReference type="SUPFAM" id="SSF47384">
    <property type="entry name" value="Homodimeric domain of signal transducing histidine kinase"/>
    <property type="match status" value="1"/>
</dbReference>
<dbReference type="PROSITE" id="PS50109">
    <property type="entry name" value="HIS_KIN"/>
    <property type="match status" value="1"/>
</dbReference>
<dbReference type="InterPro" id="IPR003661">
    <property type="entry name" value="HisK_dim/P_dom"/>
</dbReference>
<proteinExistence type="predicted"/>
<keyword evidence="9" id="KW-1133">Transmembrane helix</keyword>
<evidence type="ECO:0000256" key="6">
    <source>
        <dbReference type="ARBA" id="ARBA00022777"/>
    </source>
</evidence>
<dbReference type="PRINTS" id="PR00344">
    <property type="entry name" value="BCTRLSENSOR"/>
</dbReference>
<dbReference type="InterPro" id="IPR036890">
    <property type="entry name" value="HATPase_C_sf"/>
</dbReference>
<dbReference type="InterPro" id="IPR004358">
    <property type="entry name" value="Sig_transdc_His_kin-like_C"/>
</dbReference>
<dbReference type="GO" id="GO:0016036">
    <property type="term" value="P:cellular response to phosphate starvation"/>
    <property type="evidence" value="ECO:0007669"/>
    <property type="project" value="TreeGrafter"/>
</dbReference>
<feature type="transmembrane region" description="Helical" evidence="9">
    <location>
        <begin position="25"/>
        <end position="49"/>
    </location>
</feature>
<keyword evidence="4" id="KW-0597">Phosphoprotein</keyword>
<dbReference type="RefSeq" id="WP_073385484.1">
    <property type="nucleotide sequence ID" value="NZ_FQXK01000005.1"/>
</dbReference>
<dbReference type="EC" id="2.7.13.3" evidence="3"/>
<dbReference type="GO" id="GO:0000155">
    <property type="term" value="F:phosphorelay sensor kinase activity"/>
    <property type="evidence" value="ECO:0007669"/>
    <property type="project" value="InterPro"/>
</dbReference>
<keyword evidence="6 11" id="KW-0418">Kinase</keyword>
<name>A0A1M5TX94_BUTFI</name>
<dbReference type="Gene3D" id="3.30.565.10">
    <property type="entry name" value="Histidine kinase-like ATPase, C-terminal domain"/>
    <property type="match status" value="1"/>
</dbReference>
<comment type="catalytic activity">
    <reaction evidence="1">
        <text>ATP + protein L-histidine = ADP + protein N-phospho-L-histidine.</text>
        <dbReference type="EC" id="2.7.13.3"/>
    </reaction>
</comment>
<dbReference type="InterPro" id="IPR050351">
    <property type="entry name" value="BphY/WalK/GraS-like"/>
</dbReference>
<dbReference type="PANTHER" id="PTHR45453">
    <property type="entry name" value="PHOSPHATE REGULON SENSOR PROTEIN PHOR"/>
    <property type="match status" value="1"/>
</dbReference>
<dbReference type="GeneID" id="89510581"/>
<reference evidence="12" key="1">
    <citation type="submission" date="2016-11" db="EMBL/GenBank/DDBJ databases">
        <authorList>
            <person name="Varghese N."/>
            <person name="Submissions S."/>
        </authorList>
    </citation>
    <scope>NUCLEOTIDE SEQUENCE [LARGE SCALE GENOMIC DNA]</scope>
    <source>
        <strain evidence="12">DSM 3071</strain>
    </source>
</reference>
<gene>
    <name evidence="11" type="ORF">SAMN02745229_00654</name>
</gene>
<dbReference type="Pfam" id="PF02518">
    <property type="entry name" value="HATPase_c"/>
    <property type="match status" value="1"/>
</dbReference>
<dbReference type="SUPFAM" id="SSF55874">
    <property type="entry name" value="ATPase domain of HSP90 chaperone/DNA topoisomerase II/histidine kinase"/>
    <property type="match status" value="1"/>
</dbReference>
<dbReference type="FunFam" id="3.30.565.10:FF:000006">
    <property type="entry name" value="Sensor histidine kinase WalK"/>
    <property type="match status" value="1"/>
</dbReference>
<dbReference type="SMART" id="SM00388">
    <property type="entry name" value="HisKA"/>
    <property type="match status" value="1"/>
</dbReference>
<evidence type="ECO:0000313" key="12">
    <source>
        <dbReference type="Proteomes" id="UP000184278"/>
    </source>
</evidence>
<dbReference type="OrthoDB" id="9786919at2"/>
<evidence type="ECO:0000256" key="7">
    <source>
        <dbReference type="ARBA" id="ARBA00023012"/>
    </source>
</evidence>
<feature type="transmembrane region" description="Helical" evidence="9">
    <location>
        <begin position="86"/>
        <end position="111"/>
    </location>
</feature>
<dbReference type="InterPro" id="IPR036097">
    <property type="entry name" value="HisK_dim/P_sf"/>
</dbReference>
<sequence>MNISKRASSIARGINRAFWFNKLKAFFTVDFLIILVSFGLFCYQCYQSIPTDEYVRRFDITGESFDTIILKYVTDSSQYSFPMREYVYFIGIILAAILAYQFLNLLGSFSYTARIRKKLKPLNELALKAEAISEVPLDTTKFEELEAAILKVSADKSGARIATGDQDLASIEAALNNLLYRMQEARMQQARFVDDASHELRTPIAVIQGYANMLDRWGKDDPAVLEESIQAIKNESYNMKELIDQLLFLARGDNGRQKLSMERIDLSAIMREVWEESTMIDPDHKYLIDDSENCFIYGDFAMIKQSIRIFVQNAAKYSAKGNNIKLSVKNNGNKIAYVVQDEGIGIAGEELSHIFERFYRSDKARNSSTGGSGLGLSIAKWIIDAHRGNVEVLSRQDIGTRITVFFDMVA</sequence>
<evidence type="ECO:0000256" key="2">
    <source>
        <dbReference type="ARBA" id="ARBA00004370"/>
    </source>
</evidence>
<dbReference type="GO" id="GO:0005886">
    <property type="term" value="C:plasma membrane"/>
    <property type="evidence" value="ECO:0007669"/>
    <property type="project" value="TreeGrafter"/>
</dbReference>
<dbReference type="Proteomes" id="UP000184278">
    <property type="component" value="Unassembled WGS sequence"/>
</dbReference>
<protein>
    <recommendedName>
        <fullName evidence="3">histidine kinase</fullName>
        <ecNumber evidence="3">2.7.13.3</ecNumber>
    </recommendedName>
</protein>
<dbReference type="CDD" id="cd00075">
    <property type="entry name" value="HATPase"/>
    <property type="match status" value="1"/>
</dbReference>
<dbReference type="EMBL" id="FQXK01000005">
    <property type="protein sequence ID" value="SHH55412.1"/>
    <property type="molecule type" value="Genomic_DNA"/>
</dbReference>